<dbReference type="Proteomes" id="UP000009881">
    <property type="component" value="Unassembled WGS sequence"/>
</dbReference>
<evidence type="ECO:0000256" key="1">
    <source>
        <dbReference type="ARBA" id="ARBA00010641"/>
    </source>
</evidence>
<reference evidence="8 9" key="1">
    <citation type="journal article" date="2013" name="Genome Announc.">
        <title>Draft Genome Sequence of an Alphaproteobacterium, Caenispirillum salinarum AK4(T), Isolated from a Solar Saltern.</title>
        <authorList>
            <person name="Khatri I."/>
            <person name="Singh A."/>
            <person name="Korpole S."/>
            <person name="Pinnaka A.K."/>
            <person name="Subramanian S."/>
        </authorList>
    </citation>
    <scope>NUCLEOTIDE SEQUENCE [LARGE SCALE GENOMIC DNA]</scope>
    <source>
        <strain evidence="8 9">AK4</strain>
    </source>
</reference>
<dbReference type="AlphaFoldDB" id="K9H6N5"/>
<feature type="region of interest" description="Disordered" evidence="5">
    <location>
        <begin position="146"/>
        <end position="166"/>
    </location>
</feature>
<dbReference type="SUPFAM" id="SSF88659">
    <property type="entry name" value="Sigma3 and sigma4 domains of RNA polymerase sigma factors"/>
    <property type="match status" value="1"/>
</dbReference>
<dbReference type="InterPro" id="IPR007627">
    <property type="entry name" value="RNA_pol_sigma70_r2"/>
</dbReference>
<keyword evidence="2" id="KW-0805">Transcription regulation</keyword>
<dbReference type="InterPro" id="IPR014284">
    <property type="entry name" value="RNA_pol_sigma-70_dom"/>
</dbReference>
<dbReference type="Pfam" id="PF04542">
    <property type="entry name" value="Sigma70_r2"/>
    <property type="match status" value="1"/>
</dbReference>
<dbReference type="InterPro" id="IPR013249">
    <property type="entry name" value="RNA_pol_sigma70_r4_t2"/>
</dbReference>
<dbReference type="PANTHER" id="PTHR43133">
    <property type="entry name" value="RNA POLYMERASE ECF-TYPE SIGMA FACTO"/>
    <property type="match status" value="1"/>
</dbReference>
<evidence type="ECO:0000256" key="2">
    <source>
        <dbReference type="ARBA" id="ARBA00023015"/>
    </source>
</evidence>
<evidence type="ECO:0000259" key="7">
    <source>
        <dbReference type="Pfam" id="PF08281"/>
    </source>
</evidence>
<dbReference type="SUPFAM" id="SSF88946">
    <property type="entry name" value="Sigma2 domain of RNA polymerase sigma factors"/>
    <property type="match status" value="1"/>
</dbReference>
<dbReference type="GO" id="GO:0016987">
    <property type="term" value="F:sigma factor activity"/>
    <property type="evidence" value="ECO:0007669"/>
    <property type="project" value="UniProtKB-KW"/>
</dbReference>
<name>K9H6N5_9PROT</name>
<dbReference type="PANTHER" id="PTHR43133:SF25">
    <property type="entry name" value="RNA POLYMERASE SIGMA FACTOR RFAY-RELATED"/>
    <property type="match status" value="1"/>
</dbReference>
<comment type="caution">
    <text evidence="8">The sequence shown here is derived from an EMBL/GenBank/DDBJ whole genome shotgun (WGS) entry which is preliminary data.</text>
</comment>
<evidence type="ECO:0000313" key="9">
    <source>
        <dbReference type="Proteomes" id="UP000009881"/>
    </source>
</evidence>
<evidence type="ECO:0000256" key="5">
    <source>
        <dbReference type="SAM" id="MobiDB-lite"/>
    </source>
</evidence>
<keyword evidence="9" id="KW-1185">Reference proteome</keyword>
<dbReference type="STRING" id="1238182.C882_1536"/>
<dbReference type="InterPro" id="IPR013324">
    <property type="entry name" value="RNA_pol_sigma_r3/r4-like"/>
</dbReference>
<comment type="similarity">
    <text evidence="1">Belongs to the sigma-70 factor family. ECF subfamily.</text>
</comment>
<feature type="compositionally biased region" description="Basic and acidic residues" evidence="5">
    <location>
        <begin position="157"/>
        <end position="166"/>
    </location>
</feature>
<dbReference type="Gene3D" id="1.10.10.10">
    <property type="entry name" value="Winged helix-like DNA-binding domain superfamily/Winged helix DNA-binding domain"/>
    <property type="match status" value="1"/>
</dbReference>
<dbReference type="Pfam" id="PF08281">
    <property type="entry name" value="Sigma70_r4_2"/>
    <property type="match status" value="1"/>
</dbReference>
<dbReference type="GO" id="GO:0006352">
    <property type="term" value="P:DNA-templated transcription initiation"/>
    <property type="evidence" value="ECO:0007669"/>
    <property type="project" value="InterPro"/>
</dbReference>
<gene>
    <name evidence="8" type="ORF">C882_1536</name>
</gene>
<evidence type="ECO:0000313" key="8">
    <source>
        <dbReference type="EMBL" id="EKV32699.1"/>
    </source>
</evidence>
<accession>K9H6N5</accession>
<dbReference type="eggNOG" id="COG1595">
    <property type="taxonomic scope" value="Bacteria"/>
</dbReference>
<keyword evidence="3" id="KW-0731">Sigma factor</keyword>
<proteinExistence type="inferred from homology"/>
<keyword evidence="4" id="KW-0804">Transcription</keyword>
<dbReference type="InterPro" id="IPR039425">
    <property type="entry name" value="RNA_pol_sigma-70-like"/>
</dbReference>
<evidence type="ECO:0000256" key="3">
    <source>
        <dbReference type="ARBA" id="ARBA00023082"/>
    </source>
</evidence>
<dbReference type="CDD" id="cd06171">
    <property type="entry name" value="Sigma70_r4"/>
    <property type="match status" value="1"/>
</dbReference>
<evidence type="ECO:0000256" key="4">
    <source>
        <dbReference type="ARBA" id="ARBA00023163"/>
    </source>
</evidence>
<feature type="domain" description="RNA polymerase sigma-70 region 2" evidence="6">
    <location>
        <begin position="2"/>
        <end position="61"/>
    </location>
</feature>
<organism evidence="8 9">
    <name type="scientific">Caenispirillum salinarum AK4</name>
    <dbReference type="NCBI Taxonomy" id="1238182"/>
    <lineage>
        <taxon>Bacteria</taxon>
        <taxon>Pseudomonadati</taxon>
        <taxon>Pseudomonadota</taxon>
        <taxon>Alphaproteobacteria</taxon>
        <taxon>Rhodospirillales</taxon>
        <taxon>Novispirillaceae</taxon>
        <taxon>Caenispirillum</taxon>
    </lineage>
</organism>
<dbReference type="NCBIfam" id="TIGR02937">
    <property type="entry name" value="sigma70-ECF"/>
    <property type="match status" value="1"/>
</dbReference>
<evidence type="ECO:0000259" key="6">
    <source>
        <dbReference type="Pfam" id="PF04542"/>
    </source>
</evidence>
<dbReference type="InterPro" id="IPR013325">
    <property type="entry name" value="RNA_pol_sigma_r2"/>
</dbReference>
<dbReference type="GO" id="GO:0003677">
    <property type="term" value="F:DNA binding"/>
    <property type="evidence" value="ECO:0007669"/>
    <property type="project" value="InterPro"/>
</dbReference>
<protein>
    <submittedName>
        <fullName evidence="8">RNA polymerase sigma-54 factor RpoN</fullName>
    </submittedName>
</protein>
<dbReference type="InterPro" id="IPR036388">
    <property type="entry name" value="WH-like_DNA-bd_sf"/>
</dbReference>
<dbReference type="Gene3D" id="1.10.1740.10">
    <property type="match status" value="1"/>
</dbReference>
<feature type="domain" description="RNA polymerase sigma factor 70 region 4 type 2" evidence="7">
    <location>
        <begin position="87"/>
        <end position="139"/>
    </location>
</feature>
<sequence length="166" mass="18031">MRRFARGLTGSATDADDLVQAACERALRASDQYTEGTRLDSWLYRIVQTTWIDMARGARRRAAHLDSLPAEHMATAAPDAPAALTLGAVRRAVAALPEDQRVLVMLVCVEGQTYRQAAEVLDLPIGTVMSRLSRGRATLRRLIEGEAPGDDTGTAEALRRSKETVG</sequence>
<dbReference type="EMBL" id="ANHY01000002">
    <property type="protein sequence ID" value="EKV32699.1"/>
    <property type="molecule type" value="Genomic_DNA"/>
</dbReference>